<comment type="similarity">
    <text evidence="2">Belongs to the class-III pyridoxal-phosphate-dependent aminotransferase family.</text>
</comment>
<name>A0A383B748_9ZZZZ</name>
<reference evidence="6" key="1">
    <citation type="submission" date="2018-05" db="EMBL/GenBank/DDBJ databases">
        <authorList>
            <person name="Lanie J.A."/>
            <person name="Ng W.-L."/>
            <person name="Kazmierczak K.M."/>
            <person name="Andrzejewski T.M."/>
            <person name="Davidsen T.M."/>
            <person name="Wayne K.J."/>
            <person name="Tettelin H."/>
            <person name="Glass J.I."/>
            <person name="Rusch D."/>
            <person name="Podicherti R."/>
            <person name="Tsui H.-C.T."/>
            <person name="Winkler M.E."/>
        </authorList>
    </citation>
    <scope>NUCLEOTIDE SEQUENCE</scope>
</reference>
<evidence type="ECO:0000256" key="5">
    <source>
        <dbReference type="ARBA" id="ARBA00022898"/>
    </source>
</evidence>
<comment type="cofactor">
    <cofactor evidence="1">
        <name>pyridoxal 5'-phosphate</name>
        <dbReference type="ChEBI" id="CHEBI:597326"/>
    </cofactor>
</comment>
<proteinExistence type="inferred from homology"/>
<dbReference type="EMBL" id="UINC01197958">
    <property type="protein sequence ID" value="SVE15704.1"/>
    <property type="molecule type" value="Genomic_DNA"/>
</dbReference>
<dbReference type="InterPro" id="IPR015421">
    <property type="entry name" value="PyrdxlP-dep_Trfase_major"/>
</dbReference>
<protein>
    <recommendedName>
        <fullName evidence="7">L-lysine 6-transaminase</fullName>
    </recommendedName>
</protein>
<dbReference type="PANTHER" id="PTHR43206:SF2">
    <property type="entry name" value="4-AMINOBUTYRATE AMINOTRANSFERASE GABT"/>
    <property type="match status" value="1"/>
</dbReference>
<dbReference type="InterPro" id="IPR005814">
    <property type="entry name" value="Aminotrans_3"/>
</dbReference>
<keyword evidence="4" id="KW-0808">Transferase</keyword>
<dbReference type="InterPro" id="IPR015424">
    <property type="entry name" value="PyrdxlP-dep_Trfase"/>
</dbReference>
<evidence type="ECO:0008006" key="7">
    <source>
        <dbReference type="Google" id="ProtNLM"/>
    </source>
</evidence>
<dbReference type="Pfam" id="PF00202">
    <property type="entry name" value="Aminotran_3"/>
    <property type="match status" value="1"/>
</dbReference>
<evidence type="ECO:0000256" key="4">
    <source>
        <dbReference type="ARBA" id="ARBA00022679"/>
    </source>
</evidence>
<organism evidence="6">
    <name type="scientific">marine metagenome</name>
    <dbReference type="NCBI Taxonomy" id="408172"/>
    <lineage>
        <taxon>unclassified sequences</taxon>
        <taxon>metagenomes</taxon>
        <taxon>ecological metagenomes</taxon>
    </lineage>
</organism>
<dbReference type="GO" id="GO:0008483">
    <property type="term" value="F:transaminase activity"/>
    <property type="evidence" value="ECO:0007669"/>
    <property type="project" value="UniProtKB-KW"/>
</dbReference>
<dbReference type="GO" id="GO:0030170">
    <property type="term" value="F:pyridoxal phosphate binding"/>
    <property type="evidence" value="ECO:0007669"/>
    <property type="project" value="InterPro"/>
</dbReference>
<accession>A0A383B748</accession>
<sequence length="217" mass="24660">MRIEATRVRKILGKHILTDGYEPIIDLDKSHGSWVVDARDGSEYLDMFSMFASGVVGYNHPYIIENGERLKLASHNKTTLSDIYNSYFAEFVETFSKIAIPDYLSHAFFIDGGSLAVENALKVSFDWKVRKNIQSGRGEIGTKIIHFSQAFHGRSGYTLSLTNTSDPRKTMYFPKFNWPRIDNPKLSFPITEAVLEAVQLKEQQAMLQIKSAIHDHP</sequence>
<feature type="non-terminal residue" evidence="6">
    <location>
        <position position="217"/>
    </location>
</feature>
<dbReference type="SUPFAM" id="SSF53383">
    <property type="entry name" value="PLP-dependent transferases"/>
    <property type="match status" value="1"/>
</dbReference>
<gene>
    <name evidence="6" type="ORF">METZ01_LOCUS468558</name>
</gene>
<evidence type="ECO:0000313" key="6">
    <source>
        <dbReference type="EMBL" id="SVE15704.1"/>
    </source>
</evidence>
<dbReference type="Gene3D" id="3.40.640.10">
    <property type="entry name" value="Type I PLP-dependent aspartate aminotransferase-like (Major domain)"/>
    <property type="match status" value="1"/>
</dbReference>
<keyword evidence="5" id="KW-0663">Pyridoxal phosphate</keyword>
<dbReference type="AlphaFoldDB" id="A0A383B748"/>
<evidence type="ECO:0000256" key="1">
    <source>
        <dbReference type="ARBA" id="ARBA00001933"/>
    </source>
</evidence>
<dbReference type="InterPro" id="IPR015422">
    <property type="entry name" value="PyrdxlP-dep_Trfase_small"/>
</dbReference>
<keyword evidence="3" id="KW-0032">Aminotransferase</keyword>
<dbReference type="PANTHER" id="PTHR43206">
    <property type="entry name" value="AMINOTRANSFERASE"/>
    <property type="match status" value="1"/>
</dbReference>
<evidence type="ECO:0000256" key="2">
    <source>
        <dbReference type="ARBA" id="ARBA00008954"/>
    </source>
</evidence>
<dbReference type="Gene3D" id="3.90.1150.10">
    <property type="entry name" value="Aspartate Aminotransferase, domain 1"/>
    <property type="match status" value="1"/>
</dbReference>
<evidence type="ECO:0000256" key="3">
    <source>
        <dbReference type="ARBA" id="ARBA00022576"/>
    </source>
</evidence>
<dbReference type="GO" id="GO:0009450">
    <property type="term" value="P:gamma-aminobutyric acid catabolic process"/>
    <property type="evidence" value="ECO:0007669"/>
    <property type="project" value="TreeGrafter"/>
</dbReference>